<organism evidence="4">
    <name type="scientific">Stegastes partitus</name>
    <name type="common">bicolor damselfish</name>
    <dbReference type="NCBI Taxonomy" id="144197"/>
    <lineage>
        <taxon>Eukaryota</taxon>
        <taxon>Metazoa</taxon>
        <taxon>Chordata</taxon>
        <taxon>Craniata</taxon>
        <taxon>Vertebrata</taxon>
        <taxon>Euteleostomi</taxon>
        <taxon>Actinopterygii</taxon>
        <taxon>Neopterygii</taxon>
        <taxon>Teleostei</taxon>
        <taxon>Neoteleostei</taxon>
        <taxon>Acanthomorphata</taxon>
        <taxon>Ovalentaria</taxon>
        <taxon>Pomacentridae</taxon>
        <taxon>Stegastes</taxon>
    </lineage>
</organism>
<comment type="function">
    <text evidence="3">Cleaves the gamma-glutamyl peptide bond of glutathione and glutathione conjugates.</text>
</comment>
<dbReference type="UniPathway" id="UPA00204"/>
<dbReference type="PANTHER" id="PTHR11686:SF54">
    <property type="entry name" value="GLUTATHIONE HYDROLASE 7"/>
    <property type="match status" value="1"/>
</dbReference>
<reference evidence="4" key="1">
    <citation type="submission" date="2023-09" db="UniProtKB">
        <authorList>
            <consortium name="Ensembl"/>
        </authorList>
    </citation>
    <scope>IDENTIFICATION</scope>
</reference>
<comment type="catalytic activity">
    <reaction evidence="3">
        <text>an N-terminal (5-L-glutamyl)-[peptide] + an alpha-amino acid = 5-L-glutamyl amino acid + an N-terminal L-alpha-aminoacyl-[peptide]</text>
        <dbReference type="Rhea" id="RHEA:23904"/>
        <dbReference type="Rhea" id="RHEA-COMP:9780"/>
        <dbReference type="Rhea" id="RHEA-COMP:9795"/>
        <dbReference type="ChEBI" id="CHEBI:77644"/>
        <dbReference type="ChEBI" id="CHEBI:78597"/>
        <dbReference type="ChEBI" id="CHEBI:78599"/>
        <dbReference type="ChEBI" id="CHEBI:78608"/>
        <dbReference type="EC" id="2.3.2.2"/>
    </reaction>
</comment>
<dbReference type="GO" id="GO:0036374">
    <property type="term" value="F:glutathione hydrolase activity"/>
    <property type="evidence" value="ECO:0007669"/>
    <property type="project" value="UniProtKB-UniRule"/>
</dbReference>
<dbReference type="EC" id="2.3.2.2" evidence="3"/>
<dbReference type="AlphaFoldDB" id="A0A3B4Z1B8"/>
<dbReference type="GO" id="GO:0006751">
    <property type="term" value="P:glutathione catabolic process"/>
    <property type="evidence" value="ECO:0007669"/>
    <property type="project" value="UniProtKB-UniRule"/>
</dbReference>
<keyword evidence="3" id="KW-0378">Hydrolase</keyword>
<dbReference type="PRINTS" id="PR01210">
    <property type="entry name" value="GGTRANSPTASE"/>
</dbReference>
<dbReference type="PANTHER" id="PTHR11686">
    <property type="entry name" value="GAMMA GLUTAMYL TRANSPEPTIDASE"/>
    <property type="match status" value="1"/>
</dbReference>
<comment type="catalytic activity">
    <reaction evidence="3">
        <text>glutathione + H2O = L-cysteinylglycine + L-glutamate</text>
        <dbReference type="Rhea" id="RHEA:28807"/>
        <dbReference type="ChEBI" id="CHEBI:15377"/>
        <dbReference type="ChEBI" id="CHEBI:29985"/>
        <dbReference type="ChEBI" id="CHEBI:57925"/>
        <dbReference type="ChEBI" id="CHEBI:61694"/>
        <dbReference type="EC" id="3.4.19.13"/>
    </reaction>
</comment>
<dbReference type="Pfam" id="PF01019">
    <property type="entry name" value="G_glu_transpept"/>
    <property type="match status" value="1"/>
</dbReference>
<dbReference type="InterPro" id="IPR029055">
    <property type="entry name" value="Ntn_hydrolases_N"/>
</dbReference>
<evidence type="ECO:0000256" key="1">
    <source>
        <dbReference type="ARBA" id="ARBA00009381"/>
    </source>
</evidence>
<dbReference type="GeneTree" id="ENSGT00940000156917"/>
<sequence>MDVSPETKLNNQSTFSYKSFSSPQLDLRALKSQEEPCKSFHLNPIILHTESIFQFGFLSAATDLNPLKQASGSPDQFDGHLSNLKETDEDCSIWDTPILISAVSIIFAAGVTIALVLQIYLGERSASIKGVLVSDHQRCTALGQRVLQDGGSSVDAAIAGALCLGVVHPHVSGVGGGGVMLVHDIHKNETRVINFQGHAPKTLGKKMLQNAGLQVGVPGMLRGLHHAHSLYGSLSWEDVVSRAADVAREGFNVSHTDAISKVKGDQLSQRFKDTFIPDDRVLSPGSYVQIPGLAGVLEAGLMSFYHGNLSQEIEDEVRANGGILSREDISSYIVELLIFVLDIRIKVPPPPSAGAALISALNLLEGIHLNENNLTESQTHRWIAEAVRAALLMADGLGKPKYNSSVAEQLSDMLSKNPTEVLLQRMNYSHTPPSEYHSTVQSLHTELLAGQVVVMGPDNLMVSVASSLNRPFGSRIITPSGIILNSLLLDFSLSNKTQGQLHTQQVQRPLLLLMPIIMVPAWGTCGIYTALSSSGGQNILHTITQIMSDMLVISFFRNSLPSAESLEESEEFIHAKGHVGQERKTNSGVQGIQRRENIIKVIKARQLFDSLI</sequence>
<comment type="pathway">
    <text evidence="3">Sulfur metabolism; glutathione metabolism.</text>
</comment>
<evidence type="ECO:0000313" key="4">
    <source>
        <dbReference type="Ensembl" id="ENSSPAP00000002430.1"/>
    </source>
</evidence>
<evidence type="ECO:0000256" key="3">
    <source>
        <dbReference type="RuleBase" id="RU368068"/>
    </source>
</evidence>
<feature type="binding site" evidence="2">
    <location>
        <position position="490"/>
    </location>
    <ligand>
        <name>L-glutamate</name>
        <dbReference type="ChEBI" id="CHEBI:29985"/>
    </ligand>
</feature>
<keyword evidence="3" id="KW-0012">Acyltransferase</keyword>
<protein>
    <recommendedName>
        <fullName evidence="3">Glutathione hydrolase</fullName>
        <ecNumber evidence="3">2.3.2.2</ecNumber>
        <ecNumber evidence="3">3.4.19.13</ecNumber>
    </recommendedName>
    <alternativeName>
        <fullName evidence="3">Gamma-glutamyltransferase</fullName>
    </alternativeName>
    <alternativeName>
        <fullName evidence="3">Gamma-glutamyltranspeptidase</fullName>
    </alternativeName>
</protein>
<comment type="subcellular location">
    <subcellularLocation>
        <location evidence="3">Membrane</location>
        <topology evidence="3">Single-pass type II membrane protein</topology>
    </subcellularLocation>
</comment>
<dbReference type="STRING" id="144197.ENSSPAP00000002430"/>
<dbReference type="GO" id="GO:0005886">
    <property type="term" value="C:plasma membrane"/>
    <property type="evidence" value="ECO:0007669"/>
    <property type="project" value="TreeGrafter"/>
</dbReference>
<accession>A0A3B4Z1B8</accession>
<comment type="similarity">
    <text evidence="1">Belongs to the gamma-glutamyltransferase family.</text>
</comment>
<dbReference type="Gene3D" id="3.60.20.40">
    <property type="match status" value="1"/>
</dbReference>
<feature type="binding site" evidence="2">
    <location>
        <begin position="467"/>
        <end position="469"/>
    </location>
    <ligand>
        <name>L-glutamate</name>
        <dbReference type="ChEBI" id="CHEBI:29985"/>
    </ligand>
</feature>
<dbReference type="SUPFAM" id="SSF56235">
    <property type="entry name" value="N-terminal nucleophile aminohydrolases (Ntn hydrolases)"/>
    <property type="match status" value="1"/>
</dbReference>
<dbReference type="Gene3D" id="1.10.246.130">
    <property type="match status" value="1"/>
</dbReference>
<proteinExistence type="inferred from homology"/>
<keyword evidence="3" id="KW-0808">Transferase</keyword>
<feature type="binding site" evidence="2">
    <location>
        <position position="536"/>
    </location>
    <ligand>
        <name>L-glutamate</name>
        <dbReference type="ChEBI" id="CHEBI:29985"/>
    </ligand>
</feature>
<dbReference type="EC" id="3.4.19.13" evidence="3"/>
<dbReference type="Ensembl" id="ENSSPAT00000002468.1">
    <property type="protein sequence ID" value="ENSSPAP00000002430.1"/>
    <property type="gene ID" value="ENSSPAG00000001845.1"/>
</dbReference>
<evidence type="ECO:0000256" key="2">
    <source>
        <dbReference type="PIRSR" id="PIRSR600101-2"/>
    </source>
</evidence>
<dbReference type="InterPro" id="IPR043137">
    <property type="entry name" value="GGT_ssub_C"/>
</dbReference>
<name>A0A3B4Z1B8_9TELE</name>
<comment type="catalytic activity">
    <reaction evidence="3">
        <text>an S-substituted glutathione + H2O = an S-substituted L-cysteinylglycine + L-glutamate</text>
        <dbReference type="Rhea" id="RHEA:59468"/>
        <dbReference type="ChEBI" id="CHEBI:15377"/>
        <dbReference type="ChEBI" id="CHEBI:29985"/>
        <dbReference type="ChEBI" id="CHEBI:90779"/>
        <dbReference type="ChEBI" id="CHEBI:143103"/>
        <dbReference type="EC" id="3.4.19.13"/>
    </reaction>
</comment>
<dbReference type="InterPro" id="IPR043138">
    <property type="entry name" value="GGT_lsub"/>
</dbReference>
<dbReference type="InterPro" id="IPR000101">
    <property type="entry name" value="GGT_peptidase"/>
</dbReference>
<dbReference type="GO" id="GO:0103068">
    <property type="term" value="F:leukotriene C4 gamma-glutamyl transferase activity"/>
    <property type="evidence" value="ECO:0007669"/>
    <property type="project" value="UniProtKB-EC"/>
</dbReference>